<dbReference type="InterPro" id="IPR036188">
    <property type="entry name" value="FAD/NAD-bd_sf"/>
</dbReference>
<feature type="non-terminal residue" evidence="1">
    <location>
        <position position="58"/>
    </location>
</feature>
<gene>
    <name evidence="1" type="ORF">METZ01_LOCUS236093</name>
</gene>
<dbReference type="AlphaFoldDB" id="A0A382H7U2"/>
<protein>
    <submittedName>
        <fullName evidence="1">Uncharacterized protein</fullName>
    </submittedName>
</protein>
<dbReference type="EMBL" id="UINC01059619">
    <property type="protein sequence ID" value="SVB83239.1"/>
    <property type="molecule type" value="Genomic_DNA"/>
</dbReference>
<organism evidence="1">
    <name type="scientific">marine metagenome</name>
    <dbReference type="NCBI Taxonomy" id="408172"/>
    <lineage>
        <taxon>unclassified sequences</taxon>
        <taxon>metagenomes</taxon>
        <taxon>ecological metagenomes</taxon>
    </lineage>
</organism>
<dbReference type="SUPFAM" id="SSF51905">
    <property type="entry name" value="FAD/NAD(P)-binding domain"/>
    <property type="match status" value="1"/>
</dbReference>
<sequence length="58" mass="6269">MPCLFVHDRNLSRQSVLDNATTWRDIDDMVDIQTDVLIVGGGLIGLTQGLALSSAGLR</sequence>
<proteinExistence type="predicted"/>
<dbReference type="Gene3D" id="3.50.50.60">
    <property type="entry name" value="FAD/NAD(P)-binding domain"/>
    <property type="match status" value="1"/>
</dbReference>
<accession>A0A382H7U2</accession>
<name>A0A382H7U2_9ZZZZ</name>
<evidence type="ECO:0000313" key="1">
    <source>
        <dbReference type="EMBL" id="SVB83239.1"/>
    </source>
</evidence>
<reference evidence="1" key="1">
    <citation type="submission" date="2018-05" db="EMBL/GenBank/DDBJ databases">
        <authorList>
            <person name="Lanie J.A."/>
            <person name="Ng W.-L."/>
            <person name="Kazmierczak K.M."/>
            <person name="Andrzejewski T.M."/>
            <person name="Davidsen T.M."/>
            <person name="Wayne K.J."/>
            <person name="Tettelin H."/>
            <person name="Glass J.I."/>
            <person name="Rusch D."/>
            <person name="Podicherti R."/>
            <person name="Tsui H.-C.T."/>
            <person name="Winkler M.E."/>
        </authorList>
    </citation>
    <scope>NUCLEOTIDE SEQUENCE</scope>
</reference>